<feature type="compositionally biased region" description="Low complexity" evidence="1">
    <location>
        <begin position="113"/>
        <end position="123"/>
    </location>
</feature>
<sequence>MFGNRRKRATSNPPLNGSSNVNPSATTAAAQAFLKNRASNASLSSAAAAAALRSRPTTPTSVADVQTKRTMRRSGSTSSMGSSTSTSRPQLERRGSNSSMSERSFRDPSPNRAAQPVPSAVDAPPVPTIPQNIPKSHRRAASLESPGLRVASPPPNKASGRGSSLGPAGMAQTPRTHGQRKSSLSSVSELTSIERPASRGSVNFSLPTSSRPTSPLTSSSPQRPNQPRITSPTQQNLVYDPNTRSFLPAAEIHAIEQKLSDVANKPVKKMKRTAPQQATGTHLADGTIGGRPRGTAIDAMEAESSRASVEQPRPTSAAAPISEPTPAPAPAPKKKKKKTVVVSDSDSDQASYAPNSSDNDSDAPRLATVNTRLTKKPSIVREDQEREEEEDDTPQRTTASGSLPRLNTTPTRPISPTPAPRSNAGRGHGRGQASASATFAQERQHTRSASQPAPAPLDSTVAESIAPRAAKGSVRGGRVQSVSPARTPHFALTPENLQVKHQPPPRSISPRKSALKTPSTPRGPSPSDGDSSAIGQATSETSEELSVPRKKANRVSFDDGNVAVGQAATSVTTDSPLVQSPQVKRPWYSIARGRKKDTVMVDDQDDEIMKPRPALPSFGSVRQKKEKPQEEKERMLVKPAESVEYTEPPASTMLTTPTDEVEDQHIGQSNDYLAGSILSQDAALKNAANISKSREPLPPQVLTVEGDGFDSETNSSVTSLAIQDSPLVAAKIESGNTAPIADDVEASRDFAAPIAEEKEGEHGGANGAVPTISVLQPTPTLEETVAKLEWPTMPGGWRNSNSLSESSASQGREEQTPAIIEHHVTDASPADVGIAEPGPSTPRSGSPVLGEIAAENSHLHDTPAIAEDSEESDASVYSDAAEDLSDGEGDGFMSLDAVVESPVVPSSRGFVDLPVPDSPTPKAVKERAYKQSQLSKPNSEPDHDEGWEKAQEYWKSLSVDKKRQLEEEARVEAERSGSDTEVEAKPVPKPKKKKKVKVASVAVPEQRQPVHNERTYMITPGQKAGPNGHGPVIRSSMRAEPPSSPSDTHIRKSMRAQDSKRSSLRAAEPAEPKGALQKKTRPMSYPAPQKGEFVPDPAVVDALMNKMSRAAAAAAPAPATGKKTTRPASNQGPPPSLRRRGSGDSDSSFKRVRSGSTASDIPSFRRSMRGSNEPNNRGRDSPVGSSRFSLRSLSPTGSMARRPFNSGGSSAANLNPTHMRMSMRSGSGPAPTLRQNAPAPSRAKSPLRLGFGRSSSSKPSNQRATPKRSSRFADSSDEDEGPSGFRSRFADSDDSDGDVPPLPRQSGLASKSMRADAPSSAPVRSIPKHNGVEDGDSSDLPDSDEEKTKSPTLTQNGIRRSGSGRGAIGLGSPSTTTTTVSTPGRPQNERRGSIMSILRRKKADPISKVRKSEAESAARRDTPLERSKNDLDALRHGNQSPRLQKRNPMSRENSSSWPLPKDSGILGENGRPVTAGTVGAGGIRPDLGDRRNTTSGLSDVDVAGVTANLKEARKKKKFGALRKMFRLDD</sequence>
<feature type="compositionally biased region" description="Low complexity" evidence="1">
    <location>
        <begin position="73"/>
        <end position="88"/>
    </location>
</feature>
<feature type="compositionally biased region" description="Polar residues" evidence="1">
    <location>
        <begin position="225"/>
        <end position="242"/>
    </location>
</feature>
<feature type="compositionally biased region" description="Polar residues" evidence="1">
    <location>
        <begin position="1206"/>
        <end position="1216"/>
    </location>
</feature>
<feature type="compositionally biased region" description="Acidic residues" evidence="1">
    <location>
        <begin position="1333"/>
        <end position="1345"/>
    </location>
</feature>
<evidence type="ECO:0000313" key="3">
    <source>
        <dbReference type="Proteomes" id="UP000315522"/>
    </source>
</evidence>
<feature type="compositionally biased region" description="Basic and acidic residues" evidence="1">
    <location>
        <begin position="811"/>
        <end position="825"/>
    </location>
</feature>
<protein>
    <submittedName>
        <fullName evidence="2">Uncharacterized protein</fullName>
    </submittedName>
</protein>
<feature type="region of interest" description="Disordered" evidence="1">
    <location>
        <begin position="905"/>
        <end position="1094"/>
    </location>
</feature>
<feature type="compositionally biased region" description="Low complexity" evidence="1">
    <location>
        <begin position="517"/>
        <end position="532"/>
    </location>
</feature>
<feature type="compositionally biased region" description="Basic and acidic residues" evidence="1">
    <location>
        <begin position="939"/>
        <end position="986"/>
    </location>
</feature>
<comment type="caution">
    <text evidence="2">The sequence shown here is derived from an EMBL/GenBank/DDBJ whole genome shotgun (WGS) entry which is preliminary data.</text>
</comment>
<feature type="compositionally biased region" description="Basic and acidic residues" evidence="1">
    <location>
        <begin position="626"/>
        <end position="636"/>
    </location>
</feature>
<feature type="compositionally biased region" description="Polar residues" evidence="1">
    <location>
        <begin position="1253"/>
        <end position="1264"/>
    </location>
</feature>
<keyword evidence="3" id="KW-1185">Reference proteome</keyword>
<proteinExistence type="predicted"/>
<feature type="compositionally biased region" description="Polar residues" evidence="1">
    <location>
        <begin position="10"/>
        <end position="23"/>
    </location>
</feature>
<feature type="compositionally biased region" description="Low complexity" evidence="1">
    <location>
        <begin position="205"/>
        <end position="223"/>
    </location>
</feature>
<reference evidence="2 3" key="1">
    <citation type="submission" date="2018-05" db="EMBL/GenBank/DDBJ databases">
        <title>Genome sequencing and assembly of the regulated plant pathogen Lachnellula willkommii and related sister species for the development of diagnostic species identification markers.</title>
        <authorList>
            <person name="Giroux E."/>
            <person name="Bilodeau G."/>
        </authorList>
    </citation>
    <scope>NUCLEOTIDE SEQUENCE [LARGE SCALE GENOMIC DNA]</scope>
    <source>
        <strain evidence="2 3">CBS 172.35</strain>
    </source>
</reference>
<feature type="compositionally biased region" description="Basic and acidic residues" evidence="1">
    <location>
        <begin position="1403"/>
        <end position="1435"/>
    </location>
</feature>
<evidence type="ECO:0000313" key="2">
    <source>
        <dbReference type="EMBL" id="TVY87709.1"/>
    </source>
</evidence>
<feature type="compositionally biased region" description="Polar residues" evidence="1">
    <location>
        <begin position="399"/>
        <end position="412"/>
    </location>
</feature>
<gene>
    <name evidence="2" type="ORF">LAWI1_G008499</name>
</gene>
<feature type="compositionally biased region" description="Basic residues" evidence="1">
    <location>
        <begin position="988"/>
        <end position="997"/>
    </location>
</feature>
<feature type="compositionally biased region" description="Low complexity" evidence="1">
    <location>
        <begin position="800"/>
        <end position="809"/>
    </location>
</feature>
<feature type="compositionally biased region" description="Polar residues" evidence="1">
    <location>
        <begin position="433"/>
        <end position="451"/>
    </location>
</feature>
<organism evidence="2 3">
    <name type="scientific">Lachnellula willkommii</name>
    <dbReference type="NCBI Taxonomy" id="215461"/>
    <lineage>
        <taxon>Eukaryota</taxon>
        <taxon>Fungi</taxon>
        <taxon>Dikarya</taxon>
        <taxon>Ascomycota</taxon>
        <taxon>Pezizomycotina</taxon>
        <taxon>Leotiomycetes</taxon>
        <taxon>Helotiales</taxon>
        <taxon>Lachnaceae</taxon>
        <taxon>Lachnellula</taxon>
    </lineage>
</organism>
<evidence type="ECO:0000256" key="1">
    <source>
        <dbReference type="SAM" id="MobiDB-lite"/>
    </source>
</evidence>
<feature type="region of interest" description="Disordered" evidence="1">
    <location>
        <begin position="1"/>
        <end position="23"/>
    </location>
</feature>
<name>A0A559M457_9HELO</name>
<feature type="compositionally biased region" description="Polar residues" evidence="1">
    <location>
        <begin position="1183"/>
        <end position="1197"/>
    </location>
</feature>
<feature type="region of interest" description="Disordered" evidence="1">
    <location>
        <begin position="39"/>
        <end position="242"/>
    </location>
</feature>
<feature type="region of interest" description="Disordered" evidence="1">
    <location>
        <begin position="736"/>
        <end position="893"/>
    </location>
</feature>
<feature type="region of interest" description="Disordered" evidence="1">
    <location>
        <begin position="689"/>
        <end position="717"/>
    </location>
</feature>
<feature type="compositionally biased region" description="Low complexity" evidence="1">
    <location>
        <begin position="182"/>
        <end position="191"/>
    </location>
</feature>
<feature type="compositionally biased region" description="Low complexity" evidence="1">
    <location>
        <begin position="1110"/>
        <end position="1119"/>
    </location>
</feature>
<feature type="region of interest" description="Disordered" evidence="1">
    <location>
        <begin position="1108"/>
        <end position="1499"/>
    </location>
</feature>
<dbReference type="Proteomes" id="UP000315522">
    <property type="component" value="Unassembled WGS sequence"/>
</dbReference>
<feature type="region of interest" description="Disordered" evidence="1">
    <location>
        <begin position="262"/>
        <end position="555"/>
    </location>
</feature>
<feature type="compositionally biased region" description="Low complexity" evidence="1">
    <location>
        <begin position="39"/>
        <end position="55"/>
    </location>
</feature>
<accession>A0A559M457</accession>
<dbReference type="EMBL" id="QGML01002212">
    <property type="protein sequence ID" value="TVY87709.1"/>
    <property type="molecule type" value="Genomic_DNA"/>
</dbReference>
<feature type="compositionally biased region" description="Low complexity" evidence="1">
    <location>
        <begin position="340"/>
        <end position="354"/>
    </location>
</feature>
<feature type="compositionally biased region" description="Low complexity" evidence="1">
    <location>
        <begin position="1370"/>
        <end position="1383"/>
    </location>
</feature>
<feature type="compositionally biased region" description="Acidic residues" evidence="1">
    <location>
        <begin position="880"/>
        <end position="889"/>
    </location>
</feature>
<feature type="region of interest" description="Disordered" evidence="1">
    <location>
        <begin position="597"/>
        <end position="668"/>
    </location>
</feature>